<evidence type="ECO:0000313" key="4">
    <source>
        <dbReference type="RefSeq" id="XP_017775052.1"/>
    </source>
</evidence>
<protein>
    <submittedName>
        <fullName evidence="4">Uncharacterized protein LOC108561562</fullName>
    </submittedName>
</protein>
<organism evidence="3 4">
    <name type="scientific">Nicrophorus vespilloides</name>
    <name type="common">Boreal carrion beetle</name>
    <dbReference type="NCBI Taxonomy" id="110193"/>
    <lineage>
        <taxon>Eukaryota</taxon>
        <taxon>Metazoa</taxon>
        <taxon>Ecdysozoa</taxon>
        <taxon>Arthropoda</taxon>
        <taxon>Hexapoda</taxon>
        <taxon>Insecta</taxon>
        <taxon>Pterygota</taxon>
        <taxon>Neoptera</taxon>
        <taxon>Endopterygota</taxon>
        <taxon>Coleoptera</taxon>
        <taxon>Polyphaga</taxon>
        <taxon>Staphyliniformia</taxon>
        <taxon>Silphidae</taxon>
        <taxon>Nicrophorinae</taxon>
        <taxon>Nicrophorus</taxon>
    </lineage>
</organism>
<feature type="signal peptide" evidence="1">
    <location>
        <begin position="1"/>
        <end position="18"/>
    </location>
</feature>
<feature type="domain" description="ZP-C" evidence="2">
    <location>
        <begin position="62"/>
        <end position="164"/>
    </location>
</feature>
<sequence length="171" mass="20113">MKFIILVISLGFATIILCEKSRMVLITTDKRYHSFYVPISKEPVVTWMDTQDGIYPNVSPINSEVEIGSEISLLIFMKDKSRLYDLKINRCVAYDEENLKKSNNSLTLYSRFEKDKSKSKKYKNLDWKREPIANFTSLFYSEFEAFKFPDHDRIFLTCDIELCFKPCKVDV</sequence>
<dbReference type="Pfam" id="PF00100">
    <property type="entry name" value="Zona_pellucida"/>
    <property type="match status" value="1"/>
</dbReference>
<evidence type="ECO:0000259" key="2">
    <source>
        <dbReference type="Pfam" id="PF00100"/>
    </source>
</evidence>
<evidence type="ECO:0000313" key="3">
    <source>
        <dbReference type="Proteomes" id="UP000695000"/>
    </source>
</evidence>
<dbReference type="Proteomes" id="UP000695000">
    <property type="component" value="Unplaced"/>
</dbReference>
<reference evidence="4" key="1">
    <citation type="submission" date="2025-08" db="UniProtKB">
        <authorList>
            <consortium name="RefSeq"/>
        </authorList>
    </citation>
    <scope>IDENTIFICATION</scope>
    <source>
        <tissue evidence="4">Whole Larva</tissue>
    </source>
</reference>
<dbReference type="InterPro" id="IPR055355">
    <property type="entry name" value="ZP-C"/>
</dbReference>
<name>A0ABM1MKF2_NICVS</name>
<evidence type="ECO:0000256" key="1">
    <source>
        <dbReference type="SAM" id="SignalP"/>
    </source>
</evidence>
<keyword evidence="3" id="KW-1185">Reference proteome</keyword>
<dbReference type="GeneID" id="108561562"/>
<gene>
    <name evidence="4" type="primary">LOC108561562</name>
</gene>
<dbReference type="PANTHER" id="PTHR46560">
    <property type="entry name" value="CYPHER, ISOFORM B"/>
    <property type="match status" value="1"/>
</dbReference>
<proteinExistence type="predicted"/>
<dbReference type="PANTHER" id="PTHR46560:SF5">
    <property type="entry name" value="CYPHER, ISOFORM B"/>
    <property type="match status" value="1"/>
</dbReference>
<feature type="chain" id="PRO_5046057202" evidence="1">
    <location>
        <begin position="19"/>
        <end position="171"/>
    </location>
</feature>
<accession>A0ABM1MKF2</accession>
<dbReference type="RefSeq" id="XP_017775052.1">
    <property type="nucleotide sequence ID" value="XM_017919563.1"/>
</dbReference>
<keyword evidence="1" id="KW-0732">Signal</keyword>